<evidence type="ECO:0000313" key="10">
    <source>
        <dbReference type="Proteomes" id="UP000323000"/>
    </source>
</evidence>
<feature type="compositionally biased region" description="Basic residues" evidence="7">
    <location>
        <begin position="156"/>
        <end position="168"/>
    </location>
</feature>
<dbReference type="NCBIfam" id="TIGR01557">
    <property type="entry name" value="myb_SHAQKYF"/>
    <property type="match status" value="1"/>
</dbReference>
<comment type="subcellular location">
    <subcellularLocation>
        <location evidence="1">Nucleus</location>
    </subcellularLocation>
</comment>
<evidence type="ECO:0000256" key="6">
    <source>
        <dbReference type="PROSITE-ProRule" id="PRU00169"/>
    </source>
</evidence>
<feature type="modified residue" description="4-aspartylphosphate" evidence="6">
    <location>
        <position position="60"/>
    </location>
</feature>
<feature type="region of interest" description="Disordered" evidence="7">
    <location>
        <begin position="146"/>
        <end position="181"/>
    </location>
</feature>
<dbReference type="Gene3D" id="3.40.50.2300">
    <property type="match status" value="1"/>
</dbReference>
<keyword evidence="3" id="KW-0805">Transcription regulation</keyword>
<dbReference type="Pfam" id="PF00072">
    <property type="entry name" value="Response_reg"/>
    <property type="match status" value="1"/>
</dbReference>
<keyword evidence="2" id="KW-0902">Two-component regulatory system</keyword>
<keyword evidence="10" id="KW-1185">Reference proteome</keyword>
<evidence type="ECO:0000256" key="4">
    <source>
        <dbReference type="ARBA" id="ARBA00023163"/>
    </source>
</evidence>
<keyword evidence="4" id="KW-0804">Transcription</keyword>
<evidence type="ECO:0000256" key="2">
    <source>
        <dbReference type="ARBA" id="ARBA00023012"/>
    </source>
</evidence>
<dbReference type="SMART" id="SM00448">
    <property type="entry name" value="REC"/>
    <property type="match status" value="1"/>
</dbReference>
<dbReference type="InterPro" id="IPR009057">
    <property type="entry name" value="Homeodomain-like_sf"/>
</dbReference>
<proteinExistence type="predicted"/>
<gene>
    <name evidence="9" type="ORF">EZV62_005784</name>
</gene>
<dbReference type="OrthoDB" id="21225at2759"/>
<keyword evidence="6" id="KW-0597">Phosphoprotein</keyword>
<evidence type="ECO:0000256" key="7">
    <source>
        <dbReference type="SAM" id="MobiDB-lite"/>
    </source>
</evidence>
<feature type="domain" description="Response regulatory" evidence="8">
    <location>
        <begin position="11"/>
        <end position="124"/>
    </location>
</feature>
<evidence type="ECO:0000256" key="3">
    <source>
        <dbReference type="ARBA" id="ARBA00023015"/>
    </source>
</evidence>
<dbReference type="Proteomes" id="UP000323000">
    <property type="component" value="Chromosome 2"/>
</dbReference>
<sequence>MAGQISTVRFKMLVVDDDSTCLKLVSSMLKKWNYEVISASCPVDALATVQFRDIDLVVTDLHMPKMNGLEFHREIDKEYKLPVIIMSSNHKEAMLMKALACGVVFYMKKPVIPEDFKNIWQYAVASKTAKPSRNIERIVSIQVENNSGSSMNNGKHGNKKDCKRKAHEKKKDDTEGENSTAPKKAKVIWTDALHNRFLQAIRYITLEKAVPKKIYEVMNVPELLTRDNVASHLQKYRLFLKRVADQKGFASRNSMTMDRTLKSSFASGYCNSLFNGLEKQTSATSTPSFQSFKPTGFSSSNSALTSLSWSPRYGFGQSSLLGGSTQANVHKPIYGSSTNPIYQPNRTGFGLGSNDIGTNFLSRGAMSSTNSMHTIATPSVIDFGKSGNSSYGPPSNNINEGTGTGNVSFSFPNSNPNNNLGGQIMNGNKNNNASVFDNTADSQQFGQRVNMQTEPTNYQISYHKLQELQELLKTTNFNDNPGNPLDGKPKEASQALLLPYFKQGDNENLTSELNGLLQAENAGLGNQFLKRWLWFWFWFSLQGCDDDFVESLLSDFPF</sequence>
<dbReference type="InterPro" id="IPR006447">
    <property type="entry name" value="Myb_dom_plants"/>
</dbReference>
<dbReference type="GO" id="GO:0000160">
    <property type="term" value="P:phosphorelay signal transduction system"/>
    <property type="evidence" value="ECO:0007669"/>
    <property type="project" value="UniProtKB-KW"/>
</dbReference>
<keyword evidence="5" id="KW-0539">Nucleus</keyword>
<feature type="compositionally biased region" description="Polar residues" evidence="7">
    <location>
        <begin position="146"/>
        <end position="155"/>
    </location>
</feature>
<dbReference type="AlphaFoldDB" id="A0A5C7IP54"/>
<evidence type="ECO:0000256" key="5">
    <source>
        <dbReference type="ARBA" id="ARBA00023242"/>
    </source>
</evidence>
<evidence type="ECO:0000313" key="9">
    <source>
        <dbReference type="EMBL" id="TXG70849.1"/>
    </source>
</evidence>
<dbReference type="SUPFAM" id="SSF52172">
    <property type="entry name" value="CheY-like"/>
    <property type="match status" value="1"/>
</dbReference>
<dbReference type="GO" id="GO:0003677">
    <property type="term" value="F:DNA binding"/>
    <property type="evidence" value="ECO:0007669"/>
    <property type="project" value="InterPro"/>
</dbReference>
<evidence type="ECO:0000256" key="1">
    <source>
        <dbReference type="ARBA" id="ARBA00004123"/>
    </source>
</evidence>
<organism evidence="9 10">
    <name type="scientific">Acer yangbiense</name>
    <dbReference type="NCBI Taxonomy" id="1000413"/>
    <lineage>
        <taxon>Eukaryota</taxon>
        <taxon>Viridiplantae</taxon>
        <taxon>Streptophyta</taxon>
        <taxon>Embryophyta</taxon>
        <taxon>Tracheophyta</taxon>
        <taxon>Spermatophyta</taxon>
        <taxon>Magnoliopsida</taxon>
        <taxon>eudicotyledons</taxon>
        <taxon>Gunneridae</taxon>
        <taxon>Pentapetalae</taxon>
        <taxon>rosids</taxon>
        <taxon>malvids</taxon>
        <taxon>Sapindales</taxon>
        <taxon>Sapindaceae</taxon>
        <taxon>Hippocastanoideae</taxon>
        <taxon>Acereae</taxon>
        <taxon>Acer</taxon>
    </lineage>
</organism>
<name>A0A5C7IP54_9ROSI</name>
<comment type="caution">
    <text evidence="9">The sequence shown here is derived from an EMBL/GenBank/DDBJ whole genome shotgun (WGS) entry which is preliminary data.</text>
</comment>
<dbReference type="InterPro" id="IPR045279">
    <property type="entry name" value="ARR-like"/>
</dbReference>
<dbReference type="SUPFAM" id="SSF46689">
    <property type="entry name" value="Homeodomain-like"/>
    <property type="match status" value="1"/>
</dbReference>
<dbReference type="InterPro" id="IPR001789">
    <property type="entry name" value="Sig_transdc_resp-reg_receiver"/>
</dbReference>
<evidence type="ECO:0000259" key="8">
    <source>
        <dbReference type="PROSITE" id="PS50110"/>
    </source>
</evidence>
<dbReference type="InterPro" id="IPR011006">
    <property type="entry name" value="CheY-like_superfamily"/>
</dbReference>
<dbReference type="Gene3D" id="1.10.10.60">
    <property type="entry name" value="Homeodomain-like"/>
    <property type="match status" value="1"/>
</dbReference>
<protein>
    <recommendedName>
        <fullName evidence="8">Response regulatory domain-containing protein</fullName>
    </recommendedName>
</protein>
<dbReference type="FunFam" id="1.10.10.60:FF:000007">
    <property type="entry name" value="Two-component response regulator"/>
    <property type="match status" value="1"/>
</dbReference>
<reference evidence="10" key="1">
    <citation type="journal article" date="2019" name="Gigascience">
        <title>De novo genome assembly of the endangered Acer yangbiense, a plant species with extremely small populations endemic to Yunnan Province, China.</title>
        <authorList>
            <person name="Yang J."/>
            <person name="Wariss H.M."/>
            <person name="Tao L."/>
            <person name="Zhang R."/>
            <person name="Yun Q."/>
            <person name="Hollingsworth P."/>
            <person name="Dao Z."/>
            <person name="Luo G."/>
            <person name="Guo H."/>
            <person name="Ma Y."/>
            <person name="Sun W."/>
        </authorList>
    </citation>
    <scope>NUCLEOTIDE SEQUENCE [LARGE SCALE GENOMIC DNA]</scope>
    <source>
        <strain evidence="10">cv. Malutang</strain>
    </source>
</reference>
<dbReference type="PROSITE" id="PS50110">
    <property type="entry name" value="RESPONSE_REGULATORY"/>
    <property type="match status" value="1"/>
</dbReference>
<dbReference type="GO" id="GO:0009736">
    <property type="term" value="P:cytokinin-activated signaling pathway"/>
    <property type="evidence" value="ECO:0007669"/>
    <property type="project" value="InterPro"/>
</dbReference>
<dbReference type="EMBL" id="VAHF01000002">
    <property type="protein sequence ID" value="TXG70849.1"/>
    <property type="molecule type" value="Genomic_DNA"/>
</dbReference>
<accession>A0A5C7IP54</accession>
<dbReference type="PANTHER" id="PTHR43874:SF19">
    <property type="entry name" value="RESPONSE REGULATOR 23-RELATED"/>
    <property type="match status" value="1"/>
</dbReference>
<dbReference type="CDD" id="cd17584">
    <property type="entry name" value="REC_typeB_ARR-like"/>
    <property type="match status" value="1"/>
</dbReference>
<dbReference type="GO" id="GO:0005634">
    <property type="term" value="C:nucleus"/>
    <property type="evidence" value="ECO:0007669"/>
    <property type="project" value="UniProtKB-SubCell"/>
</dbReference>
<dbReference type="PANTHER" id="PTHR43874">
    <property type="entry name" value="TWO-COMPONENT RESPONSE REGULATOR"/>
    <property type="match status" value="1"/>
</dbReference>